<proteinExistence type="predicted"/>
<sequence>MDQVKPEIGSVVHCELAGFIDHSGIYVGRNRIVHLDGSGLIEKVSPEQFINRLNGYNLATTILVSCKNGKPIGSKAAAKRAREKVGTRLNYSIHSNNCHKFSSGCLTGDFENTDILFSDLTLTTDKVLETNEWRVWDIK</sequence>
<protein>
    <recommendedName>
        <fullName evidence="1">LRAT domain-containing protein</fullName>
    </recommendedName>
</protein>
<accession>A0A6H0G0B3</accession>
<evidence type="ECO:0000313" key="2">
    <source>
        <dbReference type="EMBL" id="QIT19988.1"/>
    </source>
</evidence>
<dbReference type="Pfam" id="PF04970">
    <property type="entry name" value="LRAT"/>
    <property type="match status" value="1"/>
</dbReference>
<organism evidence="2 3">
    <name type="scientific">Acinetobacter pittii</name>
    <name type="common">Acinetobacter genomosp. 3</name>
    <dbReference type="NCBI Taxonomy" id="48296"/>
    <lineage>
        <taxon>Bacteria</taxon>
        <taxon>Pseudomonadati</taxon>
        <taxon>Pseudomonadota</taxon>
        <taxon>Gammaproteobacteria</taxon>
        <taxon>Moraxellales</taxon>
        <taxon>Moraxellaceae</taxon>
        <taxon>Acinetobacter</taxon>
        <taxon>Acinetobacter calcoaceticus/baumannii complex</taxon>
    </lineage>
</organism>
<feature type="domain" description="LRAT" evidence="1">
    <location>
        <begin position="6"/>
        <end position="109"/>
    </location>
</feature>
<dbReference type="Proteomes" id="UP000501692">
    <property type="component" value="Plasmid pA1254_1"/>
</dbReference>
<gene>
    <name evidence="2" type="ORF">G8E09_19285</name>
</gene>
<dbReference type="EMBL" id="CP049807">
    <property type="protein sequence ID" value="QIT19988.1"/>
    <property type="molecule type" value="Genomic_DNA"/>
</dbReference>
<geneLocation type="plasmid" evidence="3">
    <name>pa1254_1</name>
</geneLocation>
<evidence type="ECO:0000313" key="3">
    <source>
        <dbReference type="Proteomes" id="UP000501692"/>
    </source>
</evidence>
<dbReference type="AlphaFoldDB" id="A0A6H0G0B3"/>
<evidence type="ECO:0000259" key="1">
    <source>
        <dbReference type="Pfam" id="PF04970"/>
    </source>
</evidence>
<reference evidence="2 3" key="1">
    <citation type="submission" date="2020-03" db="EMBL/GenBank/DDBJ databases">
        <authorList>
            <person name="Zhang L."/>
            <person name="Han X."/>
            <person name="Chen Y."/>
            <person name="Yu Y."/>
        </authorList>
    </citation>
    <scope>NUCLEOTIDE SEQUENCE [LARGE SCALE GENOMIC DNA]</scope>
    <source>
        <strain evidence="2 3">A1254</strain>
        <plasmid evidence="3">pa1254_1</plasmid>
    </source>
</reference>
<dbReference type="Gene3D" id="3.90.1720.10">
    <property type="entry name" value="endopeptidase domain like (from Nostoc punctiforme)"/>
    <property type="match status" value="1"/>
</dbReference>
<name>A0A6H0G0B3_ACIPI</name>
<keyword evidence="2" id="KW-0614">Plasmid</keyword>
<dbReference type="InterPro" id="IPR007053">
    <property type="entry name" value="LRAT_dom"/>
</dbReference>